<name>A0ABR6BAG5_9PSEU</name>
<evidence type="ECO:0000256" key="2">
    <source>
        <dbReference type="PROSITE-ProRule" id="PRU01248"/>
    </source>
</evidence>
<dbReference type="EMBL" id="JACJID010000001">
    <property type="protein sequence ID" value="MBA8923868.1"/>
    <property type="molecule type" value="Genomic_DNA"/>
</dbReference>
<gene>
    <name evidence="4" type="ORF">BC739_001065</name>
</gene>
<accession>A0ABR6BAG5</accession>
<dbReference type="Proteomes" id="UP000517916">
    <property type="component" value="Unassembled WGS sequence"/>
</dbReference>
<dbReference type="InterPro" id="IPR010998">
    <property type="entry name" value="Integrase_recombinase_N"/>
</dbReference>
<evidence type="ECO:0000259" key="3">
    <source>
        <dbReference type="PROSITE" id="PS51900"/>
    </source>
</evidence>
<evidence type="ECO:0000256" key="1">
    <source>
        <dbReference type="ARBA" id="ARBA00023125"/>
    </source>
</evidence>
<protein>
    <submittedName>
        <fullName evidence="4">Site-specific recombinase XerD</fullName>
    </submittedName>
</protein>
<evidence type="ECO:0000313" key="4">
    <source>
        <dbReference type="EMBL" id="MBA8923868.1"/>
    </source>
</evidence>
<dbReference type="Pfam" id="PF02899">
    <property type="entry name" value="Phage_int_SAM_1"/>
    <property type="match status" value="1"/>
</dbReference>
<feature type="domain" description="Core-binding (CB)" evidence="3">
    <location>
        <begin position="8"/>
        <end position="101"/>
    </location>
</feature>
<comment type="caution">
    <text evidence="4">The sequence shown here is derived from an EMBL/GenBank/DDBJ whole genome shotgun (WGS) entry which is preliminary data.</text>
</comment>
<reference evidence="4 5" key="1">
    <citation type="submission" date="2020-08" db="EMBL/GenBank/DDBJ databases">
        <title>Genomic Encyclopedia of Archaeal and Bacterial Type Strains, Phase II (KMG-II): from individual species to whole genera.</title>
        <authorList>
            <person name="Goeker M."/>
        </authorList>
    </citation>
    <scope>NUCLEOTIDE SEQUENCE [LARGE SCALE GENOMIC DNA]</scope>
    <source>
        <strain evidence="4 5">DSM 43850</strain>
    </source>
</reference>
<dbReference type="InterPro" id="IPR004107">
    <property type="entry name" value="Integrase_SAM-like_N"/>
</dbReference>
<evidence type="ECO:0000313" key="5">
    <source>
        <dbReference type="Proteomes" id="UP000517916"/>
    </source>
</evidence>
<dbReference type="SUPFAM" id="SSF47823">
    <property type="entry name" value="lambda integrase-like, N-terminal domain"/>
    <property type="match status" value="1"/>
</dbReference>
<dbReference type="InterPro" id="IPR044068">
    <property type="entry name" value="CB"/>
</dbReference>
<dbReference type="PROSITE" id="PS51900">
    <property type="entry name" value="CB"/>
    <property type="match status" value="1"/>
</dbReference>
<proteinExistence type="predicted"/>
<dbReference type="RefSeq" id="WP_318295949.1">
    <property type="nucleotide sequence ID" value="NZ_BAAABQ010000065.1"/>
</dbReference>
<organism evidence="4 5">
    <name type="scientific">Kutzneria viridogrisea</name>
    <dbReference type="NCBI Taxonomy" id="47990"/>
    <lineage>
        <taxon>Bacteria</taxon>
        <taxon>Bacillati</taxon>
        <taxon>Actinomycetota</taxon>
        <taxon>Actinomycetes</taxon>
        <taxon>Pseudonocardiales</taxon>
        <taxon>Pseudonocardiaceae</taxon>
        <taxon>Kutzneria</taxon>
    </lineage>
</organism>
<keyword evidence="5" id="KW-1185">Reference proteome</keyword>
<dbReference type="Gene3D" id="1.10.150.130">
    <property type="match status" value="1"/>
</dbReference>
<keyword evidence="1 2" id="KW-0238">DNA-binding</keyword>
<sequence length="130" mass="14576">MTAHTDTSDLAPLLQSFFTDKLMRQRQASPNTITTYRDAFTLLLGFASIRTRRQPARLGLGDLDAPMIGAFLGHLETDRGNTIATRNARLAAIHSFFRHALPRAPEHAALIQRVLAIPPKRRDRAIVSYR</sequence>